<accession>A0AA37SRG0</accession>
<evidence type="ECO:0000313" key="3">
    <source>
        <dbReference type="Proteomes" id="UP001156666"/>
    </source>
</evidence>
<keyword evidence="3" id="KW-1185">Reference proteome</keyword>
<name>A0AA37SRG0_9BACT</name>
<dbReference type="Proteomes" id="UP001156666">
    <property type="component" value="Unassembled WGS sequence"/>
</dbReference>
<dbReference type="Gene3D" id="3.40.30.10">
    <property type="entry name" value="Glutaredoxin"/>
    <property type="match status" value="1"/>
</dbReference>
<reference evidence="2" key="1">
    <citation type="journal article" date="2014" name="Int. J. Syst. Evol. Microbiol.">
        <title>Complete genome sequence of Corynebacterium casei LMG S-19264T (=DSM 44701T), isolated from a smear-ripened cheese.</title>
        <authorList>
            <consortium name="US DOE Joint Genome Institute (JGI-PGF)"/>
            <person name="Walter F."/>
            <person name="Albersmeier A."/>
            <person name="Kalinowski J."/>
            <person name="Ruckert C."/>
        </authorList>
    </citation>
    <scope>NUCLEOTIDE SEQUENCE</scope>
    <source>
        <strain evidence="2">NBRC 108769</strain>
    </source>
</reference>
<proteinExistence type="predicted"/>
<evidence type="ECO:0008006" key="4">
    <source>
        <dbReference type="Google" id="ProtNLM"/>
    </source>
</evidence>
<protein>
    <recommendedName>
        <fullName evidence="4">Thioredoxin-like fold domain-containing protein</fullName>
    </recommendedName>
</protein>
<reference evidence="2" key="2">
    <citation type="submission" date="2023-01" db="EMBL/GenBank/DDBJ databases">
        <title>Draft genome sequence of Portibacter lacus strain NBRC 108769.</title>
        <authorList>
            <person name="Sun Q."/>
            <person name="Mori K."/>
        </authorList>
    </citation>
    <scope>NUCLEOTIDE SEQUENCE</scope>
    <source>
        <strain evidence="2">NBRC 108769</strain>
    </source>
</reference>
<feature type="signal peptide" evidence="1">
    <location>
        <begin position="1"/>
        <end position="19"/>
    </location>
</feature>
<keyword evidence="1" id="KW-0732">Signal</keyword>
<evidence type="ECO:0000256" key="1">
    <source>
        <dbReference type="SAM" id="SignalP"/>
    </source>
</evidence>
<organism evidence="2 3">
    <name type="scientific">Portibacter lacus</name>
    <dbReference type="NCBI Taxonomy" id="1099794"/>
    <lineage>
        <taxon>Bacteria</taxon>
        <taxon>Pseudomonadati</taxon>
        <taxon>Bacteroidota</taxon>
        <taxon>Saprospiria</taxon>
        <taxon>Saprospirales</taxon>
        <taxon>Haliscomenobacteraceae</taxon>
        <taxon>Portibacter</taxon>
    </lineage>
</organism>
<comment type="caution">
    <text evidence="2">The sequence shown here is derived from an EMBL/GenBank/DDBJ whole genome shotgun (WGS) entry which is preliminary data.</text>
</comment>
<dbReference type="InterPro" id="IPR036249">
    <property type="entry name" value="Thioredoxin-like_sf"/>
</dbReference>
<dbReference type="SUPFAM" id="SSF52833">
    <property type="entry name" value="Thioredoxin-like"/>
    <property type="match status" value="1"/>
</dbReference>
<sequence length="558" mass="64306">MRNLIFAFLIAVSFSQLSAQLATGLESNELLDSLPRVDGMLQNYDANFNKDLYINYTLLAPNQQGMKQKVAEIKEDGSFKIVVDEPLPYQKIILNIGDFYKCNIIANQDVKVAIDINEVGKKHDNFDNKGLFFSGTDAGLNQFYNEYVEYKLDKKLDVRRRKYSAIINRTSQTDFKVRQIRDFYTELEKIEATFTRKKGKEYKWLLENERNSELYGDLVSIFIGKTMNGKLWEECLSHQPAMVSELSNRYYGILTSKLWSHEEKEIRSLSRMIFKADVEDPEEKKQVDLFLVEQDKKKAGVPYDKDIYQQGLEDYINKYENQLADAKLNLFAEKLAQIPETKIGLVAMKGQPTVAADKERYLETVLPLINVSWQKEKLIRDDKNNQDWVSAISEHMIAERVENSDPTLGEFQEYLVSGAGTWYAKANNVQELLGQIRNFYKGKSVVIFIWDTSCEACIEELTRSGVSYDRITSQPIDILTLALDRKSSRALWKDKLAKTFAKGEHIYLDKKLSSEIFEYFQLPPVPSYIYFDNEGNFVPFKVSSISGLDVDEVLETDG</sequence>
<dbReference type="RefSeq" id="WP_235294129.1">
    <property type="nucleotide sequence ID" value="NZ_BSOH01000011.1"/>
</dbReference>
<gene>
    <name evidence="2" type="ORF">GCM10007940_20360</name>
</gene>
<dbReference type="EMBL" id="BSOH01000011">
    <property type="protein sequence ID" value="GLR17421.1"/>
    <property type="molecule type" value="Genomic_DNA"/>
</dbReference>
<evidence type="ECO:0000313" key="2">
    <source>
        <dbReference type="EMBL" id="GLR17421.1"/>
    </source>
</evidence>
<feature type="chain" id="PRO_5041311336" description="Thioredoxin-like fold domain-containing protein" evidence="1">
    <location>
        <begin position="20"/>
        <end position="558"/>
    </location>
</feature>
<dbReference type="AlphaFoldDB" id="A0AA37SRG0"/>